<feature type="transmembrane region" description="Helical" evidence="1">
    <location>
        <begin position="6"/>
        <end position="29"/>
    </location>
</feature>
<gene>
    <name evidence="2" type="ORF">NCTC11842_00296</name>
</gene>
<keyword evidence="1" id="KW-1133">Transmembrane helix</keyword>
<feature type="transmembrane region" description="Helical" evidence="1">
    <location>
        <begin position="75"/>
        <end position="97"/>
    </location>
</feature>
<dbReference type="Proteomes" id="UP000250443">
    <property type="component" value="Unassembled WGS sequence"/>
</dbReference>
<dbReference type="AlphaFoldDB" id="A0A2X2BZG5"/>
<dbReference type="RefSeq" id="WP_073450614.1">
    <property type="nucleotide sequence ID" value="NZ_FQYS01000013.1"/>
</dbReference>
<organism evidence="2 3">
    <name type="scientific">Pseudomonas luteola</name>
    <dbReference type="NCBI Taxonomy" id="47886"/>
    <lineage>
        <taxon>Bacteria</taxon>
        <taxon>Pseudomonadati</taxon>
        <taxon>Pseudomonadota</taxon>
        <taxon>Gammaproteobacteria</taxon>
        <taxon>Pseudomonadales</taxon>
        <taxon>Pseudomonadaceae</taxon>
        <taxon>Pseudomonas</taxon>
    </lineage>
</organism>
<name>A0A2X2BZG5_PSELU</name>
<feature type="transmembrane region" description="Helical" evidence="1">
    <location>
        <begin position="36"/>
        <end position="55"/>
    </location>
</feature>
<evidence type="ECO:0000313" key="3">
    <source>
        <dbReference type="Proteomes" id="UP000250443"/>
    </source>
</evidence>
<proteinExistence type="predicted"/>
<evidence type="ECO:0000256" key="1">
    <source>
        <dbReference type="SAM" id="Phobius"/>
    </source>
</evidence>
<keyword evidence="1" id="KW-0472">Membrane</keyword>
<reference evidence="2 3" key="1">
    <citation type="submission" date="2018-06" db="EMBL/GenBank/DDBJ databases">
        <authorList>
            <consortium name="Pathogen Informatics"/>
            <person name="Doyle S."/>
        </authorList>
    </citation>
    <scope>NUCLEOTIDE SEQUENCE [LARGE SCALE GENOMIC DNA]</scope>
    <source>
        <strain evidence="2 3">NCTC11842</strain>
    </source>
</reference>
<sequence>MFQALLADISMLAVLTAAIVGIVATFAAVWKLVETLRLLLPTILLALGMGSFWASRHFYELHSHAKALSAGQETWIVYVWLLGFIFMVLCLSLPFWARKDIKDQ</sequence>
<evidence type="ECO:0000313" key="2">
    <source>
        <dbReference type="EMBL" id="SPZ00151.1"/>
    </source>
</evidence>
<protein>
    <recommendedName>
        <fullName evidence="4">Transmembrane protein</fullName>
    </recommendedName>
</protein>
<accession>A0A2X2BZG5</accession>
<evidence type="ECO:0008006" key="4">
    <source>
        <dbReference type="Google" id="ProtNLM"/>
    </source>
</evidence>
<dbReference type="EMBL" id="UAUF01000002">
    <property type="protein sequence ID" value="SPZ00151.1"/>
    <property type="molecule type" value="Genomic_DNA"/>
</dbReference>
<keyword evidence="1" id="KW-0812">Transmembrane</keyword>